<reference evidence="2" key="2">
    <citation type="journal article" date="2016" name="Fungal Biol.">
        <title>Ochratoxin A production by Penicillium thymicola.</title>
        <authorList>
            <person name="Nguyen H.D.T."/>
            <person name="McMullin D.R."/>
            <person name="Ponomareva E."/>
            <person name="Riley R."/>
            <person name="Pomraning K.R."/>
            <person name="Baker S.E."/>
            <person name="Seifert K.A."/>
        </authorList>
    </citation>
    <scope>NUCLEOTIDE SEQUENCE</scope>
    <source>
        <strain evidence="2">DAOM 180753</strain>
    </source>
</reference>
<keyword evidence="1" id="KW-0812">Transmembrane</keyword>
<evidence type="ECO:0000256" key="1">
    <source>
        <dbReference type="SAM" id="Phobius"/>
    </source>
</evidence>
<dbReference type="AlphaFoldDB" id="A0AAI9TAG8"/>
<keyword evidence="1" id="KW-0472">Membrane</keyword>
<accession>A0AAI9TAG8</accession>
<evidence type="ECO:0000313" key="2">
    <source>
        <dbReference type="EMBL" id="KAJ9483339.1"/>
    </source>
</evidence>
<organism evidence="2 3">
    <name type="scientific">Penicillium thymicola</name>
    <dbReference type="NCBI Taxonomy" id="293382"/>
    <lineage>
        <taxon>Eukaryota</taxon>
        <taxon>Fungi</taxon>
        <taxon>Dikarya</taxon>
        <taxon>Ascomycota</taxon>
        <taxon>Pezizomycotina</taxon>
        <taxon>Eurotiomycetes</taxon>
        <taxon>Eurotiomycetidae</taxon>
        <taxon>Eurotiales</taxon>
        <taxon>Aspergillaceae</taxon>
        <taxon>Penicillium</taxon>
    </lineage>
</organism>
<dbReference type="Proteomes" id="UP001227192">
    <property type="component" value="Unassembled WGS sequence"/>
</dbReference>
<dbReference type="EMBL" id="LACB01000440">
    <property type="protein sequence ID" value="KAJ9483339.1"/>
    <property type="molecule type" value="Genomic_DNA"/>
</dbReference>
<evidence type="ECO:0000313" key="3">
    <source>
        <dbReference type="Proteomes" id="UP001227192"/>
    </source>
</evidence>
<gene>
    <name evidence="2" type="ORF">VN97_g10068</name>
</gene>
<reference evidence="2" key="1">
    <citation type="submission" date="2015-06" db="EMBL/GenBank/DDBJ databases">
        <authorList>
            <person name="Nguyen H."/>
        </authorList>
    </citation>
    <scope>NUCLEOTIDE SEQUENCE</scope>
    <source>
        <strain evidence="2">DAOM 180753</strain>
    </source>
</reference>
<keyword evidence="1" id="KW-1133">Transmembrane helix</keyword>
<proteinExistence type="predicted"/>
<protein>
    <submittedName>
        <fullName evidence="2">Uncharacterized protein</fullName>
    </submittedName>
</protein>
<sequence length="71" mass="8065">MITCYHMHLHVPIVVASSLLSFIFMALQRSKLGICLNYLFPSCRSMNYPNTFGARSSRASIIPRIGFTVQR</sequence>
<name>A0AAI9TAG8_PENTH</name>
<keyword evidence="3" id="KW-1185">Reference proteome</keyword>
<comment type="caution">
    <text evidence="2">The sequence shown here is derived from an EMBL/GenBank/DDBJ whole genome shotgun (WGS) entry which is preliminary data.</text>
</comment>
<feature type="transmembrane region" description="Helical" evidence="1">
    <location>
        <begin position="6"/>
        <end position="27"/>
    </location>
</feature>